<evidence type="ECO:0000313" key="1">
    <source>
        <dbReference type="EMBL" id="VDK73167.1"/>
    </source>
</evidence>
<gene>
    <name evidence="1" type="ORF">ASIM_LOCUS19933</name>
</gene>
<reference evidence="3" key="1">
    <citation type="submission" date="2017-02" db="UniProtKB">
        <authorList>
            <consortium name="WormBaseParasite"/>
        </authorList>
    </citation>
    <scope>IDENTIFICATION</scope>
</reference>
<evidence type="ECO:0000313" key="2">
    <source>
        <dbReference type="Proteomes" id="UP000267096"/>
    </source>
</evidence>
<dbReference type="AlphaFoldDB" id="A0A0M3KHT3"/>
<keyword evidence="2" id="KW-1185">Reference proteome</keyword>
<reference evidence="1 2" key="2">
    <citation type="submission" date="2018-11" db="EMBL/GenBank/DDBJ databases">
        <authorList>
            <consortium name="Pathogen Informatics"/>
        </authorList>
    </citation>
    <scope>NUCLEOTIDE SEQUENCE [LARGE SCALE GENOMIC DNA]</scope>
</reference>
<sequence length="71" mass="8100">MTEAAKKAAHQICAIINNMDITPAESDRNINKILSEMTESDRKALDAFYDESMEPLINYLENIQFPALRKL</sequence>
<evidence type="ECO:0000313" key="3">
    <source>
        <dbReference type="WBParaSite" id="ASIM_0002054801-mRNA-1"/>
    </source>
</evidence>
<protein>
    <submittedName>
        <fullName evidence="3">Phage protein</fullName>
    </submittedName>
</protein>
<organism evidence="3">
    <name type="scientific">Anisakis simplex</name>
    <name type="common">Herring worm</name>
    <dbReference type="NCBI Taxonomy" id="6269"/>
    <lineage>
        <taxon>Eukaryota</taxon>
        <taxon>Metazoa</taxon>
        <taxon>Ecdysozoa</taxon>
        <taxon>Nematoda</taxon>
        <taxon>Chromadorea</taxon>
        <taxon>Rhabditida</taxon>
        <taxon>Spirurina</taxon>
        <taxon>Ascaridomorpha</taxon>
        <taxon>Ascaridoidea</taxon>
        <taxon>Anisakidae</taxon>
        <taxon>Anisakis</taxon>
        <taxon>Anisakis simplex complex</taxon>
    </lineage>
</organism>
<proteinExistence type="predicted"/>
<dbReference type="Proteomes" id="UP000267096">
    <property type="component" value="Unassembled WGS sequence"/>
</dbReference>
<dbReference type="WBParaSite" id="ASIM_0002054801-mRNA-1">
    <property type="protein sequence ID" value="ASIM_0002054801-mRNA-1"/>
    <property type="gene ID" value="ASIM_0002054801"/>
</dbReference>
<accession>A0A0M3KHT3</accession>
<dbReference type="EMBL" id="UYRR01038293">
    <property type="protein sequence ID" value="VDK73167.1"/>
    <property type="molecule type" value="Genomic_DNA"/>
</dbReference>
<name>A0A0M3KHT3_ANISI</name>